<gene>
    <name evidence="1" type="ORF">CWATWH8502_3716</name>
</gene>
<evidence type="ECO:0000313" key="1">
    <source>
        <dbReference type="EMBL" id="CCQ53489.1"/>
    </source>
</evidence>
<organism evidence="1 2">
    <name type="scientific">Crocosphaera watsonii WH 8502</name>
    <dbReference type="NCBI Taxonomy" id="423474"/>
    <lineage>
        <taxon>Bacteria</taxon>
        <taxon>Bacillati</taxon>
        <taxon>Cyanobacteriota</taxon>
        <taxon>Cyanophyceae</taxon>
        <taxon>Oscillatoriophycideae</taxon>
        <taxon>Chroococcales</taxon>
        <taxon>Aphanothecaceae</taxon>
        <taxon>Crocosphaera</taxon>
    </lineage>
</organism>
<comment type="caution">
    <text evidence="1">The sequence shown here is derived from an EMBL/GenBank/DDBJ whole genome shotgun (WGS) entry which is preliminary data.</text>
</comment>
<dbReference type="EMBL" id="CAQK01000838">
    <property type="protein sequence ID" value="CCQ53489.1"/>
    <property type="molecule type" value="Genomic_DNA"/>
</dbReference>
<name>T2IKP6_CROWT</name>
<proteinExistence type="predicted"/>
<evidence type="ECO:0000313" key="2">
    <source>
        <dbReference type="Proteomes" id="UP000018348"/>
    </source>
</evidence>
<reference evidence="1 2" key="1">
    <citation type="submission" date="2013-01" db="EMBL/GenBank/DDBJ databases">
        <authorList>
            <person name="Bench S."/>
        </authorList>
    </citation>
    <scope>NUCLEOTIDE SEQUENCE [LARGE SCALE GENOMIC DNA]</scope>
    <source>
        <strain evidence="1 2">WH 8502</strain>
    </source>
</reference>
<dbReference type="RefSeq" id="WP_021832040.1">
    <property type="nucleotide sequence ID" value="NZ_CAQK01000838.1"/>
</dbReference>
<dbReference type="AlphaFoldDB" id="T2IKP6"/>
<dbReference type="Proteomes" id="UP000018348">
    <property type="component" value="Unassembled WGS sequence"/>
</dbReference>
<reference evidence="1 2" key="2">
    <citation type="submission" date="2013-09" db="EMBL/GenBank/DDBJ databases">
        <title>Whole genome comparison of six Crocosphaera watsonii strains with differing phenotypes.</title>
        <authorList>
            <person name="Bench S.R."/>
            <person name="Heller P."/>
            <person name="Frank I."/>
            <person name="Arciniega M."/>
            <person name="Shilova I.N."/>
            <person name="Zehr J.P."/>
        </authorList>
    </citation>
    <scope>NUCLEOTIDE SEQUENCE [LARGE SCALE GENOMIC DNA]</scope>
    <source>
        <strain evidence="1 2">WH 8502</strain>
    </source>
</reference>
<accession>T2IKP6</accession>
<sequence>MKSEHLGSSFDDFLEEEGLLAEVEEKSLTLLRPRSGKSILRHTGTWKGEDFEECLKTVYDNRSEIEFV</sequence>
<protein>
    <submittedName>
        <fullName evidence="1">Uncharacterized protein</fullName>
    </submittedName>
</protein>